<reference evidence="2 3" key="1">
    <citation type="journal article" date="2013" name="PLoS ONE">
        <title>Assembly-driven community genomics of a hypersaline microbial ecosystem.</title>
        <authorList>
            <person name="Podell S."/>
            <person name="Ugalde J.A."/>
            <person name="Narasingarao P."/>
            <person name="Banfield J.F."/>
            <person name="Heidelberg K.B."/>
            <person name="Allen E.E."/>
        </authorList>
    </citation>
    <scope>NUCLEOTIDE SEQUENCE [LARGE SCALE GENOMIC DNA]</scope>
    <source>
        <strain evidence="3">J07HQW1</strain>
    </source>
</reference>
<accession>U1PIG6</accession>
<name>U1PIG6_9EURY</name>
<gene>
    <name evidence="2" type="ORF">J07HQW1_03494</name>
</gene>
<protein>
    <submittedName>
        <fullName evidence="2">Uncharacterized protein</fullName>
    </submittedName>
</protein>
<feature type="region of interest" description="Disordered" evidence="1">
    <location>
        <begin position="18"/>
        <end position="48"/>
    </location>
</feature>
<organism evidence="2 3">
    <name type="scientific">Haloquadratum walsbyi J07HQW1</name>
    <dbReference type="NCBI Taxonomy" id="1238424"/>
    <lineage>
        <taxon>Archaea</taxon>
        <taxon>Methanobacteriati</taxon>
        <taxon>Methanobacteriota</taxon>
        <taxon>Stenosarchaea group</taxon>
        <taxon>Halobacteria</taxon>
        <taxon>Halobacteriales</taxon>
        <taxon>Haloferacaceae</taxon>
        <taxon>Haloquadratum</taxon>
    </lineage>
</organism>
<dbReference type="AlphaFoldDB" id="U1PIG6"/>
<evidence type="ECO:0000313" key="2">
    <source>
        <dbReference type="EMBL" id="ERG93432.1"/>
    </source>
</evidence>
<proteinExistence type="predicted"/>
<dbReference type="HOGENOM" id="CLU_2783996_0_0_2"/>
<evidence type="ECO:0000313" key="3">
    <source>
        <dbReference type="Proteomes" id="UP000030649"/>
    </source>
</evidence>
<sequence length="68" mass="7485">MYRTLPLTRMNPEDILYDDTTASLDNPRGRERPPTLSHTHMPRPHSTGAALQTVLAPSLAGWSETKGG</sequence>
<dbReference type="Proteomes" id="UP000030649">
    <property type="component" value="Unassembled WGS sequence"/>
</dbReference>
<dbReference type="EMBL" id="KE356560">
    <property type="protein sequence ID" value="ERG93432.1"/>
    <property type="molecule type" value="Genomic_DNA"/>
</dbReference>
<evidence type="ECO:0000256" key="1">
    <source>
        <dbReference type="SAM" id="MobiDB-lite"/>
    </source>
</evidence>